<keyword evidence="6 7" id="KW-0472">Membrane</keyword>
<dbReference type="Proteomes" id="UP001442841">
    <property type="component" value="Chromosome"/>
</dbReference>
<dbReference type="PANTHER" id="PTHR30353:SF15">
    <property type="entry name" value="INNER MEMBRANE PROTEIN YABI"/>
    <property type="match status" value="1"/>
</dbReference>
<evidence type="ECO:0000256" key="6">
    <source>
        <dbReference type="ARBA" id="ARBA00023136"/>
    </source>
</evidence>
<evidence type="ECO:0000259" key="8">
    <source>
        <dbReference type="Pfam" id="PF09335"/>
    </source>
</evidence>
<feature type="transmembrane region" description="Helical" evidence="7">
    <location>
        <begin position="126"/>
        <end position="147"/>
    </location>
</feature>
<feature type="transmembrane region" description="Helical" evidence="7">
    <location>
        <begin position="97"/>
        <end position="120"/>
    </location>
</feature>
<feature type="transmembrane region" description="Helical" evidence="7">
    <location>
        <begin position="12"/>
        <end position="33"/>
    </location>
</feature>
<dbReference type="InterPro" id="IPR032818">
    <property type="entry name" value="DedA-like"/>
</dbReference>
<evidence type="ECO:0000256" key="3">
    <source>
        <dbReference type="ARBA" id="ARBA00022475"/>
    </source>
</evidence>
<organism evidence="9 10">
    <name type="scientific">Ammonicoccus fulvus</name>
    <dbReference type="NCBI Taxonomy" id="3138240"/>
    <lineage>
        <taxon>Bacteria</taxon>
        <taxon>Bacillati</taxon>
        <taxon>Actinomycetota</taxon>
        <taxon>Actinomycetes</taxon>
        <taxon>Propionibacteriales</taxon>
        <taxon>Propionibacteriaceae</taxon>
        <taxon>Ammonicoccus</taxon>
    </lineage>
</organism>
<dbReference type="Pfam" id="PF09335">
    <property type="entry name" value="VTT_dom"/>
    <property type="match status" value="1"/>
</dbReference>
<dbReference type="PANTHER" id="PTHR30353">
    <property type="entry name" value="INNER MEMBRANE PROTEIN DEDA-RELATED"/>
    <property type="match status" value="1"/>
</dbReference>
<evidence type="ECO:0000313" key="10">
    <source>
        <dbReference type="Proteomes" id="UP001442841"/>
    </source>
</evidence>
<reference evidence="9 10" key="1">
    <citation type="submission" date="2024-04" db="EMBL/GenBank/DDBJ databases">
        <title>Isolation of an actinomycete strain from pig manure.</title>
        <authorList>
            <person name="Gong T."/>
            <person name="Yu Z."/>
            <person name="An M."/>
            <person name="Wei C."/>
            <person name="Yang W."/>
            <person name="Liu L."/>
        </authorList>
    </citation>
    <scope>NUCLEOTIDE SEQUENCE [LARGE SCALE GENOMIC DNA]</scope>
    <source>
        <strain evidence="9 10">ZF39</strain>
    </source>
</reference>
<dbReference type="RefSeq" id="WP_425310567.1">
    <property type="nucleotide sequence ID" value="NZ_CP154795.1"/>
</dbReference>
<keyword evidence="5 7" id="KW-1133">Transmembrane helix</keyword>
<comment type="similarity">
    <text evidence="2 7">Belongs to the DedA family.</text>
</comment>
<feature type="transmembrane region" description="Helical" evidence="7">
    <location>
        <begin position="65"/>
        <end position="85"/>
    </location>
</feature>
<evidence type="ECO:0000256" key="1">
    <source>
        <dbReference type="ARBA" id="ARBA00004651"/>
    </source>
</evidence>
<keyword evidence="3 7" id="KW-1003">Cell membrane</keyword>
<comment type="subcellular location">
    <subcellularLocation>
        <location evidence="1 7">Cell membrane</location>
        <topology evidence="1 7">Multi-pass membrane protein</topology>
    </subcellularLocation>
</comment>
<dbReference type="EMBL" id="CP154795">
    <property type="protein sequence ID" value="XAN09124.1"/>
    <property type="molecule type" value="Genomic_DNA"/>
</dbReference>
<evidence type="ECO:0000256" key="2">
    <source>
        <dbReference type="ARBA" id="ARBA00010792"/>
    </source>
</evidence>
<sequence length="168" mass="18101">MSFDSILELPLGWAYLTLFVVVMLRANATYWVGRLIVAGGRRSPKIERFLDGPTMARAEKFSRRWGVLAVPLSFLTIGIQTAVNLSAGALRMPLSRYLPAVTLGCMIWALIYSTVGLAAIQAVFLALAASPWALVALAVAVAILLGVRRFQKRASAAVAPEQDRAGQG</sequence>
<dbReference type="InterPro" id="IPR032816">
    <property type="entry name" value="VTT_dom"/>
</dbReference>
<evidence type="ECO:0000313" key="9">
    <source>
        <dbReference type="EMBL" id="XAN09124.1"/>
    </source>
</evidence>
<evidence type="ECO:0000256" key="5">
    <source>
        <dbReference type="ARBA" id="ARBA00022989"/>
    </source>
</evidence>
<keyword evidence="10" id="KW-1185">Reference proteome</keyword>
<keyword evidence="4 7" id="KW-0812">Transmembrane</keyword>
<name>A0ABZ3FWL9_9ACTN</name>
<evidence type="ECO:0000256" key="7">
    <source>
        <dbReference type="RuleBase" id="RU367016"/>
    </source>
</evidence>
<protein>
    <submittedName>
        <fullName evidence="9">VTT domain-containing protein</fullName>
    </submittedName>
</protein>
<gene>
    <name evidence="9" type="ORF">AADG42_17980</name>
</gene>
<evidence type="ECO:0000256" key="4">
    <source>
        <dbReference type="ARBA" id="ARBA00022692"/>
    </source>
</evidence>
<accession>A0ABZ3FWL9</accession>
<feature type="domain" description="VTT" evidence="8">
    <location>
        <begin position="11"/>
        <end position="116"/>
    </location>
</feature>
<proteinExistence type="inferred from homology"/>